<dbReference type="SUPFAM" id="SSF49785">
    <property type="entry name" value="Galactose-binding domain-like"/>
    <property type="match status" value="1"/>
</dbReference>
<sequence>MFEPHGVDVTLTGRHALALAFRAQRPELQKKGPRARWRPQMIREQGLRLLRTTLLGYMPGWCPSVEAVGPFRPIRLEPASGLTVAAERLTTDHDGRHGTLASCSMSRTPPDRCSFAAPAAAPC</sequence>
<protein>
    <submittedName>
        <fullName evidence="1">Uncharacterized protein</fullName>
    </submittedName>
</protein>
<dbReference type="InterPro" id="IPR008979">
    <property type="entry name" value="Galactose-bd-like_sf"/>
</dbReference>
<comment type="caution">
    <text evidence="1">The sequence shown here is derived from an EMBL/GenBank/DDBJ whole genome shotgun (WGS) entry which is preliminary data.</text>
</comment>
<evidence type="ECO:0000313" key="2">
    <source>
        <dbReference type="Proteomes" id="UP000094622"/>
    </source>
</evidence>
<organism evidence="1 2">
    <name type="scientific">Methylobrevis pamukkalensis</name>
    <dbReference type="NCBI Taxonomy" id="1439726"/>
    <lineage>
        <taxon>Bacteria</taxon>
        <taxon>Pseudomonadati</taxon>
        <taxon>Pseudomonadota</taxon>
        <taxon>Alphaproteobacteria</taxon>
        <taxon>Hyphomicrobiales</taxon>
        <taxon>Pleomorphomonadaceae</taxon>
        <taxon>Methylobrevis</taxon>
    </lineage>
</organism>
<dbReference type="EMBL" id="MCRJ01000246">
    <property type="protein sequence ID" value="ODN65901.1"/>
    <property type="molecule type" value="Genomic_DNA"/>
</dbReference>
<evidence type="ECO:0000313" key="1">
    <source>
        <dbReference type="EMBL" id="ODN65901.1"/>
    </source>
</evidence>
<accession>A0A1E3GR67</accession>
<keyword evidence="2" id="KW-1185">Reference proteome</keyword>
<dbReference type="Proteomes" id="UP000094622">
    <property type="component" value="Unassembled WGS sequence"/>
</dbReference>
<dbReference type="AlphaFoldDB" id="A0A1E3GR67"/>
<proteinExistence type="predicted"/>
<dbReference type="PATRIC" id="fig|1439726.3.peg.4780"/>
<gene>
    <name evidence="1" type="ORF">A6302_04484</name>
</gene>
<reference evidence="1 2" key="1">
    <citation type="submission" date="2016-07" db="EMBL/GenBank/DDBJ databases">
        <title>Draft Genome Sequence of Methylobrevis pamukkalensis PK2.</title>
        <authorList>
            <person name="Vasilenko O.V."/>
            <person name="Doronina N.V."/>
            <person name="Shmareva M.N."/>
            <person name="Tarlachkov S.V."/>
            <person name="Mustakhimov I."/>
            <person name="Trotsenko Y.A."/>
        </authorList>
    </citation>
    <scope>NUCLEOTIDE SEQUENCE [LARGE SCALE GENOMIC DNA]</scope>
    <source>
        <strain evidence="1 2">PK2</strain>
    </source>
</reference>
<name>A0A1E3GR67_9HYPH</name>